<keyword evidence="14" id="KW-1185">Reference proteome</keyword>
<dbReference type="SUPFAM" id="SSF103506">
    <property type="entry name" value="Mitochondrial carrier"/>
    <property type="match status" value="1"/>
</dbReference>
<keyword evidence="4 10" id="KW-0812">Transmembrane</keyword>
<dbReference type="PRINTS" id="PR00926">
    <property type="entry name" value="MITOCARRIER"/>
</dbReference>
<evidence type="ECO:0000256" key="10">
    <source>
        <dbReference type="PROSITE-ProRule" id="PRU00282"/>
    </source>
</evidence>
<protein>
    <recommendedName>
        <fullName evidence="15">Solute carrier family 25 member 40</fullName>
    </recommendedName>
</protein>
<keyword evidence="7 12" id="KW-1133">Transmembrane helix</keyword>
<name>A0AAV6VQX6_9ARAC</name>
<dbReference type="AlphaFoldDB" id="A0AAV6VQX6"/>
<dbReference type="GO" id="GO:1990542">
    <property type="term" value="P:mitochondrial transmembrane transport"/>
    <property type="evidence" value="ECO:0007669"/>
    <property type="project" value="InterPro"/>
</dbReference>
<evidence type="ECO:0000256" key="8">
    <source>
        <dbReference type="ARBA" id="ARBA00023128"/>
    </source>
</evidence>
<feature type="repeat" description="Solcar" evidence="10">
    <location>
        <begin position="147"/>
        <end position="231"/>
    </location>
</feature>
<dbReference type="Proteomes" id="UP000827092">
    <property type="component" value="Unassembled WGS sequence"/>
</dbReference>
<evidence type="ECO:0000256" key="12">
    <source>
        <dbReference type="SAM" id="Phobius"/>
    </source>
</evidence>
<dbReference type="Pfam" id="PF00153">
    <property type="entry name" value="Mito_carr"/>
    <property type="match status" value="3"/>
</dbReference>
<dbReference type="PROSITE" id="PS50920">
    <property type="entry name" value="SOLCAR"/>
    <property type="match status" value="3"/>
</dbReference>
<dbReference type="Gene3D" id="1.50.40.10">
    <property type="entry name" value="Mitochondrial carrier domain"/>
    <property type="match status" value="2"/>
</dbReference>
<evidence type="ECO:0000256" key="11">
    <source>
        <dbReference type="RuleBase" id="RU000488"/>
    </source>
</evidence>
<feature type="repeat" description="Solcar" evidence="10">
    <location>
        <begin position="235"/>
        <end position="327"/>
    </location>
</feature>
<feature type="transmembrane region" description="Helical" evidence="12">
    <location>
        <begin position="150"/>
        <end position="173"/>
    </location>
</feature>
<gene>
    <name evidence="13" type="ORF">JTE90_021541</name>
</gene>
<dbReference type="InterPro" id="IPR018108">
    <property type="entry name" value="MCP_transmembrane"/>
</dbReference>
<keyword evidence="3 11" id="KW-0813">Transport</keyword>
<accession>A0AAV6VQX6</accession>
<evidence type="ECO:0000256" key="9">
    <source>
        <dbReference type="ARBA" id="ARBA00023136"/>
    </source>
</evidence>
<keyword evidence="6" id="KW-0999">Mitochondrion inner membrane</keyword>
<evidence type="ECO:0000256" key="6">
    <source>
        <dbReference type="ARBA" id="ARBA00022792"/>
    </source>
</evidence>
<organism evidence="13 14">
    <name type="scientific">Oedothorax gibbosus</name>
    <dbReference type="NCBI Taxonomy" id="931172"/>
    <lineage>
        <taxon>Eukaryota</taxon>
        <taxon>Metazoa</taxon>
        <taxon>Ecdysozoa</taxon>
        <taxon>Arthropoda</taxon>
        <taxon>Chelicerata</taxon>
        <taxon>Arachnida</taxon>
        <taxon>Araneae</taxon>
        <taxon>Araneomorphae</taxon>
        <taxon>Entelegynae</taxon>
        <taxon>Araneoidea</taxon>
        <taxon>Linyphiidae</taxon>
        <taxon>Erigoninae</taxon>
        <taxon>Oedothorax</taxon>
    </lineage>
</organism>
<evidence type="ECO:0000256" key="1">
    <source>
        <dbReference type="ARBA" id="ARBA00004448"/>
    </source>
</evidence>
<feature type="transmembrane region" description="Helical" evidence="12">
    <location>
        <begin position="273"/>
        <end position="292"/>
    </location>
</feature>
<comment type="subcellular location">
    <subcellularLocation>
        <location evidence="1">Mitochondrion inner membrane</location>
        <topology evidence="1">Multi-pass membrane protein</topology>
    </subcellularLocation>
</comment>
<evidence type="ECO:0000313" key="13">
    <source>
        <dbReference type="EMBL" id="KAG8198287.1"/>
    </source>
</evidence>
<reference evidence="13 14" key="1">
    <citation type="journal article" date="2022" name="Nat. Ecol. Evol.">
        <title>A masculinizing supergene underlies an exaggerated male reproductive morph in a spider.</title>
        <authorList>
            <person name="Hendrickx F."/>
            <person name="De Corte Z."/>
            <person name="Sonet G."/>
            <person name="Van Belleghem S.M."/>
            <person name="Kostlbacher S."/>
            <person name="Vangestel C."/>
        </authorList>
    </citation>
    <scope>NUCLEOTIDE SEQUENCE [LARGE SCALE GENOMIC DNA]</scope>
    <source>
        <strain evidence="13">W744_W776</strain>
    </source>
</reference>
<dbReference type="EMBL" id="JAFNEN010000041">
    <property type="protein sequence ID" value="KAG8198287.1"/>
    <property type="molecule type" value="Genomic_DNA"/>
</dbReference>
<sequence>MLSAIELKSNVLSEKDFYSNTISEQIISSTIGSVLTALIATPFDVVKTRLQVQERSHTHKSEFHSALKKSSTEELYQNEKRGLCRKVNRTHLKGTLDAFIQIPKQEGIRSLWSGLVPTLIISVPSNVMYFTMYDQFRKKLILNTVLPIGYVPIVAGVSARMCTVTLVVPIEFLRTKVQSEKMKYSTAVSALCSLVKQRGLFSLWHGWVPTIYRDVAFSGIYWSIYEQLKKSNTEPKFKESFLYGFVAGIVSAIITLPLDVIKTIRQSELGDKFITIGLKSPSTWSLLVALYAKRGIKSLYAGILPRVLKVGPACAIMISSYETGKIYFKQKRNKGK</sequence>
<evidence type="ECO:0000256" key="7">
    <source>
        <dbReference type="ARBA" id="ARBA00022989"/>
    </source>
</evidence>
<keyword evidence="9 10" id="KW-0472">Membrane</keyword>
<keyword evidence="5" id="KW-0677">Repeat</keyword>
<comment type="similarity">
    <text evidence="2 11">Belongs to the mitochondrial carrier (TC 2.A.29) family.</text>
</comment>
<evidence type="ECO:0000256" key="3">
    <source>
        <dbReference type="ARBA" id="ARBA00022448"/>
    </source>
</evidence>
<dbReference type="GO" id="GO:0005743">
    <property type="term" value="C:mitochondrial inner membrane"/>
    <property type="evidence" value="ECO:0007669"/>
    <property type="project" value="UniProtKB-SubCell"/>
</dbReference>
<dbReference type="InterPro" id="IPR045315">
    <property type="entry name" value="Mtm1-like"/>
</dbReference>
<feature type="transmembrane region" description="Helical" evidence="12">
    <location>
        <begin position="240"/>
        <end position="261"/>
    </location>
</feature>
<evidence type="ECO:0000256" key="5">
    <source>
        <dbReference type="ARBA" id="ARBA00022737"/>
    </source>
</evidence>
<dbReference type="PANTHER" id="PTHR45760">
    <property type="entry name" value="FI19922P1-RELATED"/>
    <property type="match status" value="1"/>
</dbReference>
<evidence type="ECO:0000256" key="4">
    <source>
        <dbReference type="ARBA" id="ARBA00022692"/>
    </source>
</evidence>
<keyword evidence="8" id="KW-0496">Mitochondrion</keyword>
<feature type="transmembrane region" description="Helical" evidence="12">
    <location>
        <begin position="111"/>
        <end position="130"/>
    </location>
</feature>
<dbReference type="InterPro" id="IPR023395">
    <property type="entry name" value="MCP_dom_sf"/>
</dbReference>
<dbReference type="PANTHER" id="PTHR45760:SF2">
    <property type="entry name" value="FI19922P1-RELATED"/>
    <property type="match status" value="1"/>
</dbReference>
<dbReference type="InterPro" id="IPR002067">
    <property type="entry name" value="MCP"/>
</dbReference>
<evidence type="ECO:0008006" key="15">
    <source>
        <dbReference type="Google" id="ProtNLM"/>
    </source>
</evidence>
<evidence type="ECO:0000313" key="14">
    <source>
        <dbReference type="Proteomes" id="UP000827092"/>
    </source>
</evidence>
<feature type="repeat" description="Solcar" evidence="10">
    <location>
        <begin position="20"/>
        <end position="139"/>
    </location>
</feature>
<evidence type="ECO:0000256" key="2">
    <source>
        <dbReference type="ARBA" id="ARBA00006375"/>
    </source>
</evidence>
<proteinExistence type="inferred from homology"/>
<comment type="caution">
    <text evidence="13">The sequence shown here is derived from an EMBL/GenBank/DDBJ whole genome shotgun (WGS) entry which is preliminary data.</text>
</comment>